<dbReference type="STRING" id="1656094.BFC18_04820"/>
<feature type="domain" description="Amidohydrolase-related" evidence="2">
    <location>
        <begin position="4"/>
        <end position="280"/>
    </location>
</feature>
<accession>A0A1E7ZER9</accession>
<organism evidence="3 4">
    <name type="scientific">Alteromonas confluentis</name>
    <dbReference type="NCBI Taxonomy" id="1656094"/>
    <lineage>
        <taxon>Bacteria</taxon>
        <taxon>Pseudomonadati</taxon>
        <taxon>Pseudomonadota</taxon>
        <taxon>Gammaproteobacteria</taxon>
        <taxon>Alteromonadales</taxon>
        <taxon>Alteromonadaceae</taxon>
        <taxon>Alteromonas/Salinimonas group</taxon>
        <taxon>Alteromonas</taxon>
    </lineage>
</organism>
<comment type="similarity">
    <text evidence="1">Belongs to the metallo-dependent hydrolases superfamily.</text>
</comment>
<evidence type="ECO:0000313" key="4">
    <source>
        <dbReference type="Proteomes" id="UP000175691"/>
    </source>
</evidence>
<dbReference type="SUPFAM" id="SSF51556">
    <property type="entry name" value="Metallo-dependent hydrolases"/>
    <property type="match status" value="1"/>
</dbReference>
<protein>
    <recommendedName>
        <fullName evidence="2">Amidohydrolase-related domain-containing protein</fullName>
    </recommendedName>
</protein>
<dbReference type="Pfam" id="PF04909">
    <property type="entry name" value="Amidohydro_2"/>
    <property type="match status" value="1"/>
</dbReference>
<dbReference type="InterPro" id="IPR032466">
    <property type="entry name" value="Metal_Hydrolase"/>
</dbReference>
<dbReference type="Proteomes" id="UP000175691">
    <property type="component" value="Unassembled WGS sequence"/>
</dbReference>
<dbReference type="InterPro" id="IPR052350">
    <property type="entry name" value="Metallo-dep_Lactonases"/>
</dbReference>
<sequence length="280" mass="31713">MKFIDPHLHFFALDHGDYHWLKPENPPFWSDKADIAKSFAEKDLRLFGEQGLAGYVHIEAGFDNVRPWREIDWLESNCTSPMRSVAGCDLQADDFEAVMHALIQRQSVVGVRHILDDSAFVVLQSSKARRALSMLAEAELSFDAQLYGEDTAGISALIEVCHLMPALRVVVNHGGFPPASEINYANWKTNMSALAGCPNVAVKASGWEMTNRNWRTQSAAIIINDLINLFGTDRVMLASNFPLSNWRYSYSEFWEQLIPCVPDAVRGQLCYQNAHNWYRF</sequence>
<evidence type="ECO:0000256" key="1">
    <source>
        <dbReference type="ARBA" id="ARBA00038310"/>
    </source>
</evidence>
<dbReference type="GO" id="GO:0016787">
    <property type="term" value="F:hydrolase activity"/>
    <property type="evidence" value="ECO:0007669"/>
    <property type="project" value="InterPro"/>
</dbReference>
<dbReference type="PANTHER" id="PTHR43569">
    <property type="entry name" value="AMIDOHYDROLASE"/>
    <property type="match status" value="1"/>
</dbReference>
<dbReference type="RefSeq" id="WP_070123810.1">
    <property type="nucleotide sequence ID" value="NZ_MDHN01000008.1"/>
</dbReference>
<dbReference type="OrthoDB" id="9787654at2"/>
<dbReference type="Gene3D" id="3.20.20.140">
    <property type="entry name" value="Metal-dependent hydrolases"/>
    <property type="match status" value="1"/>
</dbReference>
<reference evidence="3 4" key="1">
    <citation type="submission" date="2016-08" db="EMBL/GenBank/DDBJ databases">
        <authorList>
            <person name="Seilhamer J.J."/>
        </authorList>
    </citation>
    <scope>NUCLEOTIDE SEQUENCE [LARGE SCALE GENOMIC DNA]</scope>
    <source>
        <strain evidence="3 4">KCTC 42603</strain>
    </source>
</reference>
<keyword evidence="4" id="KW-1185">Reference proteome</keyword>
<evidence type="ECO:0000313" key="3">
    <source>
        <dbReference type="EMBL" id="OFC72028.1"/>
    </source>
</evidence>
<name>A0A1E7ZER9_9ALTE</name>
<dbReference type="EMBL" id="MDHN01000008">
    <property type="protein sequence ID" value="OFC72028.1"/>
    <property type="molecule type" value="Genomic_DNA"/>
</dbReference>
<gene>
    <name evidence="3" type="ORF">BFC18_04820</name>
</gene>
<evidence type="ECO:0000259" key="2">
    <source>
        <dbReference type="Pfam" id="PF04909"/>
    </source>
</evidence>
<comment type="caution">
    <text evidence="3">The sequence shown here is derived from an EMBL/GenBank/DDBJ whole genome shotgun (WGS) entry which is preliminary data.</text>
</comment>
<dbReference type="InterPro" id="IPR006680">
    <property type="entry name" value="Amidohydro-rel"/>
</dbReference>
<proteinExistence type="inferred from homology"/>
<dbReference type="AlphaFoldDB" id="A0A1E7ZER9"/>
<dbReference type="PANTHER" id="PTHR43569:SF2">
    <property type="entry name" value="AMIDOHYDROLASE-RELATED DOMAIN-CONTAINING PROTEIN"/>
    <property type="match status" value="1"/>
</dbReference>